<dbReference type="HOGENOM" id="CLU_066192_31_1_9"/>
<protein>
    <submittedName>
        <fullName evidence="2">Transcriptional regulator, XRE family</fullName>
    </submittedName>
</protein>
<dbReference type="EMBL" id="CP002109">
    <property type="protein sequence ID" value="ADL05081.1"/>
    <property type="molecule type" value="Genomic_DNA"/>
</dbReference>
<dbReference type="Proteomes" id="UP000001662">
    <property type="component" value="Chromosome"/>
</dbReference>
<organism evidence="2 3">
    <name type="scientific">Lacrimispora saccharolytica (strain ATCC 35040 / DSM 2544 / NRCC 2533 / WM1)</name>
    <name type="common">Clostridium saccharolyticum</name>
    <dbReference type="NCBI Taxonomy" id="610130"/>
    <lineage>
        <taxon>Bacteria</taxon>
        <taxon>Bacillati</taxon>
        <taxon>Bacillota</taxon>
        <taxon>Clostridia</taxon>
        <taxon>Lachnospirales</taxon>
        <taxon>Lachnospiraceae</taxon>
        <taxon>Lacrimispora</taxon>
    </lineage>
</organism>
<gene>
    <name evidence="2" type="ordered locus">Closa_2512</name>
</gene>
<dbReference type="OrthoDB" id="9807880at2"/>
<evidence type="ECO:0000313" key="3">
    <source>
        <dbReference type="Proteomes" id="UP000001662"/>
    </source>
</evidence>
<dbReference type="PROSITE" id="PS50943">
    <property type="entry name" value="HTH_CROC1"/>
    <property type="match status" value="1"/>
</dbReference>
<dbReference type="eggNOG" id="COG3655">
    <property type="taxonomic scope" value="Bacteria"/>
</dbReference>
<dbReference type="GO" id="GO:0003677">
    <property type="term" value="F:DNA binding"/>
    <property type="evidence" value="ECO:0007669"/>
    <property type="project" value="InterPro"/>
</dbReference>
<keyword evidence="3" id="KW-1185">Reference proteome</keyword>
<feature type="domain" description="HTH cro/C1-type" evidence="1">
    <location>
        <begin position="7"/>
        <end position="60"/>
    </location>
</feature>
<dbReference type="Gene3D" id="1.10.260.40">
    <property type="entry name" value="lambda repressor-like DNA-binding domains"/>
    <property type="match status" value="1"/>
</dbReference>
<dbReference type="AlphaFoldDB" id="D9R4X4"/>
<dbReference type="STRING" id="610130.Closa_2512"/>
<dbReference type="Pfam" id="PF13443">
    <property type="entry name" value="HTH_26"/>
    <property type="match status" value="1"/>
</dbReference>
<proteinExistence type="predicted"/>
<accession>D9R4X4</accession>
<dbReference type="SUPFAM" id="SSF47413">
    <property type="entry name" value="lambda repressor-like DNA-binding domains"/>
    <property type="match status" value="1"/>
</dbReference>
<evidence type="ECO:0000313" key="2">
    <source>
        <dbReference type="EMBL" id="ADL05081.1"/>
    </source>
</evidence>
<dbReference type="PaxDb" id="610130-Closa_2512"/>
<dbReference type="KEGG" id="csh:Closa_2512"/>
<evidence type="ECO:0000259" key="1">
    <source>
        <dbReference type="PROSITE" id="PS50943"/>
    </source>
</evidence>
<name>D9R4X4_LACSW</name>
<sequence>MIVYDRLWETMKKKNISQYHLIKYCKVSAGQIGRLKKNNFVSTHTIDMLCKILDCSVEEIMEYRTDISEATLAEECAPEAEQGDAAPSEDLA</sequence>
<reference evidence="2" key="1">
    <citation type="submission" date="2010-07" db="EMBL/GenBank/DDBJ databases">
        <title>Complete sequence of Clostridium saccharolyticum WM1.</title>
        <authorList>
            <consortium name="US DOE Joint Genome Institute"/>
            <person name="Lucas S."/>
            <person name="Copeland A."/>
            <person name="Lapidus A."/>
            <person name="Cheng J.-F."/>
            <person name="Bruce D."/>
            <person name="Goodwin L."/>
            <person name="Pitluck S."/>
            <person name="Chertkov O."/>
            <person name="Detter J.C."/>
            <person name="Han C."/>
            <person name="Tapia R."/>
            <person name="Land M."/>
            <person name="Hauser L."/>
            <person name="Chang Y.-J."/>
            <person name="Jeffries C."/>
            <person name="Kyrpides N."/>
            <person name="Ivanova N."/>
            <person name="Mikhailova N."/>
            <person name="Mouttaki H."/>
            <person name="Lin L."/>
            <person name="Zhou J."/>
            <person name="Hemme C.L."/>
            <person name="Woyke T."/>
        </authorList>
    </citation>
    <scope>NUCLEOTIDE SEQUENCE [LARGE SCALE GENOMIC DNA]</scope>
    <source>
        <strain evidence="2">WM1</strain>
    </source>
</reference>
<dbReference type="InterPro" id="IPR010982">
    <property type="entry name" value="Lambda_DNA-bd_dom_sf"/>
</dbReference>
<dbReference type="RefSeq" id="WP_013273167.1">
    <property type="nucleotide sequence ID" value="NC_014376.1"/>
</dbReference>
<dbReference type="InterPro" id="IPR001387">
    <property type="entry name" value="Cro/C1-type_HTH"/>
</dbReference>